<feature type="non-terminal residue" evidence="2">
    <location>
        <position position="1"/>
    </location>
</feature>
<feature type="compositionally biased region" description="Basic and acidic residues" evidence="1">
    <location>
        <begin position="181"/>
        <end position="192"/>
    </location>
</feature>
<sequence>VAGVRCLTLLRGVFPRGYVKRSMRNTYSCDILLAWTLVRSWRRSSAWSATTAAEDWTPTETSRKYKMFERLDPDFYAAVRVRYPMSNDLRPVPLSVPLTDLITHICVSWERQQAELGGAVGPKVSGPAYSGMDSKIVEVLGQLTTRLEKIEAAIKFQRLGASSQPPKRQAWQGAGWLSSGREPDPARRLRQT</sequence>
<reference evidence="2 3" key="1">
    <citation type="journal article" date="2015" name="Genome Biol. Evol.">
        <title>Comparative Genomics of a Bacterivorous Green Alga Reveals Evolutionary Causalities and Consequences of Phago-Mixotrophic Mode of Nutrition.</title>
        <authorList>
            <person name="Burns J.A."/>
            <person name="Paasch A."/>
            <person name="Narechania A."/>
            <person name="Kim E."/>
        </authorList>
    </citation>
    <scope>NUCLEOTIDE SEQUENCE [LARGE SCALE GENOMIC DNA]</scope>
    <source>
        <strain evidence="2 3">PLY_AMNH</strain>
    </source>
</reference>
<accession>A0AAE0FDL0</accession>
<evidence type="ECO:0000256" key="1">
    <source>
        <dbReference type="SAM" id="MobiDB-lite"/>
    </source>
</evidence>
<dbReference type="EMBL" id="LGRX02020182">
    <property type="protein sequence ID" value="KAK3257727.1"/>
    <property type="molecule type" value="Genomic_DNA"/>
</dbReference>
<comment type="caution">
    <text evidence="2">The sequence shown here is derived from an EMBL/GenBank/DDBJ whole genome shotgun (WGS) entry which is preliminary data.</text>
</comment>
<feature type="region of interest" description="Disordered" evidence="1">
    <location>
        <begin position="161"/>
        <end position="192"/>
    </location>
</feature>
<name>A0AAE0FDL0_9CHLO</name>
<dbReference type="AlphaFoldDB" id="A0AAE0FDL0"/>
<protein>
    <submittedName>
        <fullName evidence="2">Uncharacterized protein</fullName>
    </submittedName>
</protein>
<evidence type="ECO:0000313" key="2">
    <source>
        <dbReference type="EMBL" id="KAK3257727.1"/>
    </source>
</evidence>
<proteinExistence type="predicted"/>
<keyword evidence="3" id="KW-1185">Reference proteome</keyword>
<gene>
    <name evidence="2" type="ORF">CYMTET_33198</name>
</gene>
<organism evidence="2 3">
    <name type="scientific">Cymbomonas tetramitiformis</name>
    <dbReference type="NCBI Taxonomy" id="36881"/>
    <lineage>
        <taxon>Eukaryota</taxon>
        <taxon>Viridiplantae</taxon>
        <taxon>Chlorophyta</taxon>
        <taxon>Pyramimonadophyceae</taxon>
        <taxon>Pyramimonadales</taxon>
        <taxon>Pyramimonadaceae</taxon>
        <taxon>Cymbomonas</taxon>
    </lineage>
</organism>
<evidence type="ECO:0000313" key="3">
    <source>
        <dbReference type="Proteomes" id="UP001190700"/>
    </source>
</evidence>
<dbReference type="Proteomes" id="UP001190700">
    <property type="component" value="Unassembled WGS sequence"/>
</dbReference>